<reference evidence="3 4" key="1">
    <citation type="journal article" date="2024" name="Commun. Biol.">
        <title>Comparative genomic analysis of thermophilic fungi reveals convergent evolutionary adaptations and gene losses.</title>
        <authorList>
            <person name="Steindorff A.S."/>
            <person name="Aguilar-Pontes M.V."/>
            <person name="Robinson A.J."/>
            <person name="Andreopoulos B."/>
            <person name="LaButti K."/>
            <person name="Kuo A."/>
            <person name="Mondo S."/>
            <person name="Riley R."/>
            <person name="Otillar R."/>
            <person name="Haridas S."/>
            <person name="Lipzen A."/>
            <person name="Grimwood J."/>
            <person name="Schmutz J."/>
            <person name="Clum A."/>
            <person name="Reid I.D."/>
            <person name="Moisan M.C."/>
            <person name="Butler G."/>
            <person name="Nguyen T.T.M."/>
            <person name="Dewar K."/>
            <person name="Conant G."/>
            <person name="Drula E."/>
            <person name="Henrissat B."/>
            <person name="Hansel C."/>
            <person name="Singer S."/>
            <person name="Hutchinson M.I."/>
            <person name="de Vries R.P."/>
            <person name="Natvig D.O."/>
            <person name="Powell A.J."/>
            <person name="Tsang A."/>
            <person name="Grigoriev I.V."/>
        </authorList>
    </citation>
    <scope>NUCLEOTIDE SEQUENCE [LARGE SCALE GENOMIC DNA]</scope>
    <source>
        <strain evidence="3 4">CBS 494.80</strain>
    </source>
</reference>
<evidence type="ECO:0000256" key="2">
    <source>
        <dbReference type="SAM" id="Phobius"/>
    </source>
</evidence>
<name>A0ABR4C428_9HELO</name>
<evidence type="ECO:0000256" key="1">
    <source>
        <dbReference type="SAM" id="MobiDB-lite"/>
    </source>
</evidence>
<feature type="region of interest" description="Disordered" evidence="1">
    <location>
        <begin position="66"/>
        <end position="85"/>
    </location>
</feature>
<gene>
    <name evidence="3" type="ORF">VTL71DRAFT_3797</name>
</gene>
<dbReference type="Proteomes" id="UP001595075">
    <property type="component" value="Unassembled WGS sequence"/>
</dbReference>
<accession>A0ABR4C428</accession>
<protein>
    <submittedName>
        <fullName evidence="3">Uncharacterized protein</fullName>
    </submittedName>
</protein>
<organism evidence="3 4">
    <name type="scientific">Oculimacula yallundae</name>
    <dbReference type="NCBI Taxonomy" id="86028"/>
    <lineage>
        <taxon>Eukaryota</taxon>
        <taxon>Fungi</taxon>
        <taxon>Dikarya</taxon>
        <taxon>Ascomycota</taxon>
        <taxon>Pezizomycotina</taxon>
        <taxon>Leotiomycetes</taxon>
        <taxon>Helotiales</taxon>
        <taxon>Ploettnerulaceae</taxon>
        <taxon>Oculimacula</taxon>
    </lineage>
</organism>
<keyword evidence="2" id="KW-0812">Transmembrane</keyword>
<keyword evidence="2" id="KW-0472">Membrane</keyword>
<proteinExistence type="predicted"/>
<sequence>MWIPFGTVAQYGVYDMIGVYTSITIQCLLLALLSSILLSHTTYRQRKIVSTTSSVICKCNHPMETIPPTNPAQSPKIHGSRLESGPNSLPPALHCPIPRQSFHSIQTRLDQPARHGALPFPSQVKY</sequence>
<dbReference type="EMBL" id="JAZHXI010000013">
    <property type="protein sequence ID" value="KAL2064659.1"/>
    <property type="molecule type" value="Genomic_DNA"/>
</dbReference>
<keyword evidence="2" id="KW-1133">Transmembrane helix</keyword>
<comment type="caution">
    <text evidence="3">The sequence shown here is derived from an EMBL/GenBank/DDBJ whole genome shotgun (WGS) entry which is preliminary data.</text>
</comment>
<keyword evidence="4" id="KW-1185">Reference proteome</keyword>
<feature type="transmembrane region" description="Helical" evidence="2">
    <location>
        <begin position="17"/>
        <end position="38"/>
    </location>
</feature>
<evidence type="ECO:0000313" key="4">
    <source>
        <dbReference type="Proteomes" id="UP001595075"/>
    </source>
</evidence>
<evidence type="ECO:0000313" key="3">
    <source>
        <dbReference type="EMBL" id="KAL2064659.1"/>
    </source>
</evidence>